<dbReference type="Gene3D" id="2.60.40.1120">
    <property type="entry name" value="Carboxypeptidase-like, regulatory domain"/>
    <property type="match status" value="1"/>
</dbReference>
<accession>A0ABU7IYU8</accession>
<keyword evidence="7" id="KW-0408">Iron</keyword>
<dbReference type="PANTHER" id="PTHR32552">
    <property type="entry name" value="FERRICHROME IRON RECEPTOR-RELATED"/>
    <property type="match status" value="1"/>
</dbReference>
<dbReference type="Gene3D" id="2.40.170.20">
    <property type="entry name" value="TonB-dependent receptor, beta-barrel domain"/>
    <property type="match status" value="1"/>
</dbReference>
<evidence type="ECO:0000313" key="17">
    <source>
        <dbReference type="Proteomes" id="UP001356308"/>
    </source>
</evidence>
<evidence type="ECO:0000256" key="3">
    <source>
        <dbReference type="ARBA" id="ARBA00022452"/>
    </source>
</evidence>
<dbReference type="EMBL" id="JAZDDG010000009">
    <property type="protein sequence ID" value="MEE1978044.1"/>
    <property type="molecule type" value="Genomic_DNA"/>
</dbReference>
<dbReference type="PANTHER" id="PTHR32552:SF89">
    <property type="entry name" value="CATECHOLATE SIDEROPHORE RECEPTOR FIU"/>
    <property type="match status" value="1"/>
</dbReference>
<dbReference type="PROSITE" id="PS52016">
    <property type="entry name" value="TONB_DEPENDENT_REC_3"/>
    <property type="match status" value="1"/>
</dbReference>
<evidence type="ECO:0000256" key="10">
    <source>
        <dbReference type="ARBA" id="ARBA00023136"/>
    </source>
</evidence>
<dbReference type="InterPro" id="IPR008969">
    <property type="entry name" value="CarboxyPept-like_regulatory"/>
</dbReference>
<keyword evidence="3 12" id="KW-1134">Transmembrane beta strand</keyword>
<evidence type="ECO:0000256" key="7">
    <source>
        <dbReference type="ARBA" id="ARBA00023004"/>
    </source>
</evidence>
<dbReference type="RefSeq" id="WP_272652722.1">
    <property type="nucleotide sequence ID" value="NZ_JAZDDG010000009.1"/>
</dbReference>
<name>A0ABU7IYU8_9FLAO</name>
<comment type="caution">
    <text evidence="16">The sequence shown here is derived from an EMBL/GenBank/DDBJ whole genome shotgun (WGS) entry which is preliminary data.</text>
</comment>
<dbReference type="SUPFAM" id="SSF49464">
    <property type="entry name" value="Carboxypeptidase regulatory domain-like"/>
    <property type="match status" value="1"/>
</dbReference>
<dbReference type="InterPro" id="IPR039426">
    <property type="entry name" value="TonB-dep_rcpt-like"/>
</dbReference>
<evidence type="ECO:0000256" key="9">
    <source>
        <dbReference type="ARBA" id="ARBA00023077"/>
    </source>
</evidence>
<dbReference type="SUPFAM" id="SSF56935">
    <property type="entry name" value="Porins"/>
    <property type="match status" value="1"/>
</dbReference>
<sequence>MKNLLKKGWLPLIVFQLSILAMFSQTRKIIGTVEGTDGGVLPLATVIIKNTNNYAVADENGAFILEDAPEGNVVLVASFIGYVQKEVEVGGLTNTITIVLSEANTLNEVVVTGVFDKRKRMDASVAITTLGAEILENQVPKSASDLLKNVPGVYVNSSVGEIRNSVSSRGITVGSTDGSFGYEYVSMQEDGLPITNTTYFSYGPDFFLRSDVTLARVDAVRGGPASVTAANAPGGVFNYISKTGGSKFEGEVRMKYGLLGNGKNSQERIDIGFGGPLGNRWFYSIGGFYRYDEGARYPGYPMNNGGQIKGNLMKSYDKGNVKIFLKYLDDKNGFAQPMLTVGYSDPELASSFDSGSATNFPEGFQYSGEDLVNGGTYDFNSENQVKNRYQSIALGWDHDLGNNWSLSNATKFSHNTVLYNTLGSMIPSSITDLVPYFFLGGFGAGYPGAFTFRDANTGENLAQVDVTGGVPTVTSSSLPGQDVLSNSILLLPLSYYDNTVTEFMERFSVNKKMNNMNFNFGGFYGYTNAERFSGGDIALGTIENHPKLLTLNFSGTPLYGVDDTGTPITGPSGEYQFTNSTGVGQGTGNLGAYISFKAKQKQGALFFGHAWNINEKMTFDWGLRYENVNIDGENIRPYLIGSPFSTGGTDGNPFTTYNNNELDSLATFKFNYKINTFSYSAALNYKFNEKLAVYGRYSQGKKAPDLDFYFTLNTPENLALYRPKVRSTEQIEFGLKAGFGKSNLFVTPFFSVLSGVPVGQIFQDSDGTYYFPPRTYAKYNTPGIEIETNIFINDNLSLRGVATFQKSKLDEYNIWVANANGSDDDTQISYSGNEAENSPRVMANIAPTYSKGNFFGSVVWSYMGSRQANAANVFKLPAFSEFNLNMGYNFSKRFQLSLNVNNLFDTYGVMTFQRPGSLGQVLGGNASFSKAEYDAAVTANTPYSTVAIQPRAYYLTATYKF</sequence>
<evidence type="ECO:0000256" key="8">
    <source>
        <dbReference type="ARBA" id="ARBA00023065"/>
    </source>
</evidence>
<keyword evidence="4" id="KW-0410">Iron transport</keyword>
<evidence type="ECO:0000256" key="5">
    <source>
        <dbReference type="ARBA" id="ARBA00022692"/>
    </source>
</evidence>
<evidence type="ECO:0000256" key="4">
    <source>
        <dbReference type="ARBA" id="ARBA00022496"/>
    </source>
</evidence>
<dbReference type="InterPro" id="IPR036942">
    <property type="entry name" value="Beta-barrel_TonB_sf"/>
</dbReference>
<keyword evidence="8" id="KW-0406">Ion transport</keyword>
<dbReference type="Pfam" id="PF13715">
    <property type="entry name" value="CarbopepD_reg_2"/>
    <property type="match status" value="1"/>
</dbReference>
<keyword evidence="2 12" id="KW-0813">Transport</keyword>
<reference evidence="16 17" key="1">
    <citation type="submission" date="2024-01" db="EMBL/GenBank/DDBJ databases">
        <title>Maribacter spp. originated from different algae showed divergent polysaccharides utilization ability.</title>
        <authorList>
            <person name="Wang H."/>
            <person name="Wu Y."/>
        </authorList>
    </citation>
    <scope>NUCLEOTIDE SEQUENCE [LARGE SCALE GENOMIC DNA]</scope>
    <source>
        <strain evidence="16 17">PR1</strain>
    </source>
</reference>
<keyword evidence="17" id="KW-1185">Reference proteome</keyword>
<dbReference type="Proteomes" id="UP001356308">
    <property type="component" value="Unassembled WGS sequence"/>
</dbReference>
<evidence type="ECO:0000256" key="11">
    <source>
        <dbReference type="ARBA" id="ARBA00023237"/>
    </source>
</evidence>
<evidence type="ECO:0000256" key="6">
    <source>
        <dbReference type="ARBA" id="ARBA00022729"/>
    </source>
</evidence>
<comment type="similarity">
    <text evidence="12 13">Belongs to the TonB-dependent receptor family.</text>
</comment>
<organism evidence="16 17">
    <name type="scientific">Maribacter cobaltidurans</name>
    <dbReference type="NCBI Taxonomy" id="1178778"/>
    <lineage>
        <taxon>Bacteria</taxon>
        <taxon>Pseudomonadati</taxon>
        <taxon>Bacteroidota</taxon>
        <taxon>Flavobacteriia</taxon>
        <taxon>Flavobacteriales</taxon>
        <taxon>Flavobacteriaceae</taxon>
        <taxon>Maribacter</taxon>
    </lineage>
</organism>
<dbReference type="Pfam" id="PF07715">
    <property type="entry name" value="Plug"/>
    <property type="match status" value="1"/>
</dbReference>
<keyword evidence="16" id="KW-0675">Receptor</keyword>
<dbReference type="InterPro" id="IPR012910">
    <property type="entry name" value="Plug_dom"/>
</dbReference>
<dbReference type="InterPro" id="IPR037066">
    <property type="entry name" value="Plug_dom_sf"/>
</dbReference>
<feature type="domain" description="TonB-dependent receptor plug" evidence="15">
    <location>
        <begin position="120"/>
        <end position="236"/>
    </location>
</feature>
<evidence type="ECO:0000256" key="13">
    <source>
        <dbReference type="RuleBase" id="RU003357"/>
    </source>
</evidence>
<evidence type="ECO:0000256" key="2">
    <source>
        <dbReference type="ARBA" id="ARBA00022448"/>
    </source>
</evidence>
<evidence type="ECO:0000259" key="15">
    <source>
        <dbReference type="Pfam" id="PF07715"/>
    </source>
</evidence>
<dbReference type="Gene3D" id="2.170.130.10">
    <property type="entry name" value="TonB-dependent receptor, plug domain"/>
    <property type="match status" value="1"/>
</dbReference>
<proteinExistence type="inferred from homology"/>
<evidence type="ECO:0000256" key="1">
    <source>
        <dbReference type="ARBA" id="ARBA00004571"/>
    </source>
</evidence>
<comment type="subcellular location">
    <subcellularLocation>
        <location evidence="1 12">Cell outer membrane</location>
        <topology evidence="1 12">Multi-pass membrane protein</topology>
    </subcellularLocation>
</comment>
<gene>
    <name evidence="16" type="ORF">V1I91_18345</name>
</gene>
<keyword evidence="11 12" id="KW-0998">Cell outer membrane</keyword>
<keyword evidence="5 12" id="KW-0812">Transmembrane</keyword>
<keyword evidence="9 13" id="KW-0798">TonB box</keyword>
<keyword evidence="6" id="KW-0732">Signal</keyword>
<protein>
    <submittedName>
        <fullName evidence="16">TonB-dependent receptor</fullName>
    </submittedName>
</protein>
<feature type="domain" description="TonB-dependent receptor-like beta-barrel" evidence="14">
    <location>
        <begin position="356"/>
        <end position="903"/>
    </location>
</feature>
<evidence type="ECO:0000256" key="12">
    <source>
        <dbReference type="PROSITE-ProRule" id="PRU01360"/>
    </source>
</evidence>
<evidence type="ECO:0000313" key="16">
    <source>
        <dbReference type="EMBL" id="MEE1978044.1"/>
    </source>
</evidence>
<dbReference type="Pfam" id="PF00593">
    <property type="entry name" value="TonB_dep_Rec_b-barrel"/>
    <property type="match status" value="1"/>
</dbReference>
<dbReference type="InterPro" id="IPR000531">
    <property type="entry name" value="Beta-barrel_TonB"/>
</dbReference>
<keyword evidence="10 12" id="KW-0472">Membrane</keyword>
<evidence type="ECO:0000259" key="14">
    <source>
        <dbReference type="Pfam" id="PF00593"/>
    </source>
</evidence>